<keyword evidence="2" id="KW-1185">Reference proteome</keyword>
<proteinExistence type="predicted"/>
<evidence type="ECO:0000313" key="2">
    <source>
        <dbReference type="Proteomes" id="UP000789572"/>
    </source>
</evidence>
<dbReference type="AlphaFoldDB" id="A0A9N9D7Y5"/>
<dbReference type="Gene3D" id="1.10.510.10">
    <property type="entry name" value="Transferase(Phosphotransferase) domain 1"/>
    <property type="match status" value="1"/>
</dbReference>
<evidence type="ECO:0000313" key="1">
    <source>
        <dbReference type="EMBL" id="CAG8630268.1"/>
    </source>
</evidence>
<dbReference type="SUPFAM" id="SSF56112">
    <property type="entry name" value="Protein kinase-like (PK-like)"/>
    <property type="match status" value="1"/>
</dbReference>
<protein>
    <submittedName>
        <fullName evidence="1">5000_t:CDS:1</fullName>
    </submittedName>
</protein>
<organism evidence="1 2">
    <name type="scientific">Paraglomus occultum</name>
    <dbReference type="NCBI Taxonomy" id="144539"/>
    <lineage>
        <taxon>Eukaryota</taxon>
        <taxon>Fungi</taxon>
        <taxon>Fungi incertae sedis</taxon>
        <taxon>Mucoromycota</taxon>
        <taxon>Glomeromycotina</taxon>
        <taxon>Glomeromycetes</taxon>
        <taxon>Paraglomerales</taxon>
        <taxon>Paraglomeraceae</taxon>
        <taxon>Paraglomus</taxon>
    </lineage>
</organism>
<name>A0A9N9D7Y5_9GLOM</name>
<accession>A0A9N9D7Y5</accession>
<sequence length="507" mass="59145">MTNITSTLKSTANSRNNYHPPLQSILFTHQFPTISSNYPTSSPISCTRCSSTLPRSTLWCNPCEAARFTARSHTWTSDHSLLDKYILSTQQEATSCVSYLEYIPHQQLAIDFTIDETEYSDFARVLIGYWIDGPADTWSGREKKFIRGREYVKIAFISYKCTEEEFVEELRLQFETRKQNLLMTRVFGATYCSLTERFCMIIESAEWDLRRYVSHLHTRLKWSHRLLILHTLTSAMLYPDKYQYYQPLYEGEVDNVIFRSHTEVPLREMQLDTKSYGIPVIGSVRFDISPYIPPEFLISGKKESGHEVYTLSMIMFNLICNEPLLYSMLPQQSSSSTNTFSPSAYSSYLSSSLRPIVPDHLQSIVPSFYISLMMQCWSHNPCDRPSIATLHDIFTRWRFDPAYESEFQQAEAKRFAYEKSKGNDPSEELTLPSIEHPMAVGIARPIRYLKMPKVPPKRLWVRQEKSDIWRADRSFFNHINLLRPRTFMLRFGYDPPLSNDDEKDEKT</sequence>
<dbReference type="OrthoDB" id="4062651at2759"/>
<comment type="caution">
    <text evidence="1">The sequence shown here is derived from an EMBL/GenBank/DDBJ whole genome shotgun (WGS) entry which is preliminary data.</text>
</comment>
<dbReference type="EMBL" id="CAJVPJ010002837">
    <property type="protein sequence ID" value="CAG8630268.1"/>
    <property type="molecule type" value="Genomic_DNA"/>
</dbReference>
<reference evidence="1" key="1">
    <citation type="submission" date="2021-06" db="EMBL/GenBank/DDBJ databases">
        <authorList>
            <person name="Kallberg Y."/>
            <person name="Tangrot J."/>
            <person name="Rosling A."/>
        </authorList>
    </citation>
    <scope>NUCLEOTIDE SEQUENCE</scope>
    <source>
        <strain evidence="1">IA702</strain>
    </source>
</reference>
<dbReference type="InterPro" id="IPR011009">
    <property type="entry name" value="Kinase-like_dom_sf"/>
</dbReference>
<gene>
    <name evidence="1" type="ORF">POCULU_LOCUS8856</name>
</gene>
<dbReference type="Proteomes" id="UP000789572">
    <property type="component" value="Unassembled WGS sequence"/>
</dbReference>